<dbReference type="AlphaFoldDB" id="A0A9P6EK77"/>
<comment type="caution">
    <text evidence="2">The sequence shown here is derived from an EMBL/GenBank/DDBJ whole genome shotgun (WGS) entry which is preliminary data.</text>
</comment>
<feature type="compositionally biased region" description="Polar residues" evidence="1">
    <location>
        <begin position="48"/>
        <end position="62"/>
    </location>
</feature>
<feature type="compositionally biased region" description="Basic and acidic residues" evidence="1">
    <location>
        <begin position="34"/>
        <end position="47"/>
    </location>
</feature>
<accession>A0A9P6EK77</accession>
<proteinExistence type="predicted"/>
<reference evidence="2" key="1">
    <citation type="submission" date="2020-11" db="EMBL/GenBank/DDBJ databases">
        <authorList>
            <consortium name="DOE Joint Genome Institute"/>
            <person name="Ahrendt S."/>
            <person name="Riley R."/>
            <person name="Andreopoulos W."/>
            <person name="Labutti K."/>
            <person name="Pangilinan J."/>
            <person name="Ruiz-Duenas F.J."/>
            <person name="Barrasa J.M."/>
            <person name="Sanchez-Garcia M."/>
            <person name="Camarero S."/>
            <person name="Miyauchi S."/>
            <person name="Serrano A."/>
            <person name="Linde D."/>
            <person name="Babiker R."/>
            <person name="Drula E."/>
            <person name="Ayuso-Fernandez I."/>
            <person name="Pacheco R."/>
            <person name="Padilla G."/>
            <person name="Ferreira P."/>
            <person name="Barriuso J."/>
            <person name="Kellner H."/>
            <person name="Castanera R."/>
            <person name="Alfaro M."/>
            <person name="Ramirez L."/>
            <person name="Pisabarro A.G."/>
            <person name="Kuo A."/>
            <person name="Tritt A."/>
            <person name="Lipzen A."/>
            <person name="He G."/>
            <person name="Yan M."/>
            <person name="Ng V."/>
            <person name="Cullen D."/>
            <person name="Martin F."/>
            <person name="Rosso M.-N."/>
            <person name="Henrissat B."/>
            <person name="Hibbett D."/>
            <person name="Martinez A.T."/>
            <person name="Grigoriev I.V."/>
        </authorList>
    </citation>
    <scope>NUCLEOTIDE SEQUENCE</scope>
    <source>
        <strain evidence="2">CBS 506.95</strain>
    </source>
</reference>
<feature type="compositionally biased region" description="Polar residues" evidence="1">
    <location>
        <begin position="17"/>
        <end position="28"/>
    </location>
</feature>
<evidence type="ECO:0000313" key="3">
    <source>
        <dbReference type="Proteomes" id="UP000807306"/>
    </source>
</evidence>
<gene>
    <name evidence="2" type="ORF">CPB83DRAFT_168175</name>
</gene>
<feature type="region of interest" description="Disordered" evidence="1">
    <location>
        <begin position="1"/>
        <end position="72"/>
    </location>
</feature>
<organism evidence="2 3">
    <name type="scientific">Crepidotus variabilis</name>
    <dbReference type="NCBI Taxonomy" id="179855"/>
    <lineage>
        <taxon>Eukaryota</taxon>
        <taxon>Fungi</taxon>
        <taxon>Dikarya</taxon>
        <taxon>Basidiomycota</taxon>
        <taxon>Agaricomycotina</taxon>
        <taxon>Agaricomycetes</taxon>
        <taxon>Agaricomycetidae</taxon>
        <taxon>Agaricales</taxon>
        <taxon>Agaricineae</taxon>
        <taxon>Crepidotaceae</taxon>
        <taxon>Crepidotus</taxon>
    </lineage>
</organism>
<keyword evidence="3" id="KW-1185">Reference proteome</keyword>
<evidence type="ECO:0000313" key="2">
    <source>
        <dbReference type="EMBL" id="KAF9530580.1"/>
    </source>
</evidence>
<feature type="compositionally biased region" description="Basic and acidic residues" evidence="1">
    <location>
        <begin position="1"/>
        <end position="16"/>
    </location>
</feature>
<dbReference type="EMBL" id="MU157839">
    <property type="protein sequence ID" value="KAF9530580.1"/>
    <property type="molecule type" value="Genomic_DNA"/>
</dbReference>
<dbReference type="Proteomes" id="UP000807306">
    <property type="component" value="Unassembled WGS sequence"/>
</dbReference>
<evidence type="ECO:0000256" key="1">
    <source>
        <dbReference type="SAM" id="MobiDB-lite"/>
    </source>
</evidence>
<name>A0A9P6EK77_9AGAR</name>
<protein>
    <submittedName>
        <fullName evidence="2">Uncharacterized protein</fullName>
    </submittedName>
</protein>
<sequence>MGYSERRNEFERDTRYDQPQNIKIQNPKSKIKNPKSEKHVLLSKENRAQSTKIRAQRTTTDTQSDDPPKIHTGFGSNSDLFFDFLIFFGSMKRFMNLRRV</sequence>